<keyword evidence="2" id="KW-1185">Reference proteome</keyword>
<dbReference type="EMBL" id="CAUYUE010000004">
    <property type="protein sequence ID" value="CAK0767772.1"/>
    <property type="molecule type" value="Genomic_DNA"/>
</dbReference>
<dbReference type="Proteomes" id="UP001314263">
    <property type="component" value="Unassembled WGS sequence"/>
</dbReference>
<proteinExistence type="predicted"/>
<evidence type="ECO:0000313" key="1">
    <source>
        <dbReference type="EMBL" id="CAK0767772.1"/>
    </source>
</evidence>
<reference evidence="1 2" key="1">
    <citation type="submission" date="2023-10" db="EMBL/GenBank/DDBJ databases">
        <authorList>
            <person name="Maclean D."/>
            <person name="Macfadyen A."/>
        </authorList>
    </citation>
    <scope>NUCLEOTIDE SEQUENCE [LARGE SCALE GENOMIC DNA]</scope>
</reference>
<sequence length="738" mass="84219">MPVQLWDAIKSPRVEINTAQLLRMAFVKDYHKDFLEDVKKQVKDYYDVRRDNRDKEPPQLLLRNVRKFGVISDLCSHSLQQARTLLKGPTSNLVVFSSVKELLKSSGDKGSDEQVQGVISLIEDFCSFSDPSLDVVKQLEDGLEMIVGKLAALVKQFNDSSSQGAKYDDLVKCQNFFFDLKITVASQRMRMFSLSDDSVMSKVRELYLELMRLVEVERANRTVTQVRLQKIADLLIAMSDVCKDANQVASRSPLVERIKGVLRSVRELRELAEQLNGSIKPDERVSESFVIPVLHKLAMTPALGSIHSKNEICRTTEAYLLALGDSVEDSLAVYRSLVEFFKSESSATKAADERRLSRAVDDDRVSSLIRNIQNREASILQGSRPSVKSVPEKQHMIVLEMIGASLAGLLSDLVFVTIDGDTNMYRIDFHIKTKREPSTTSSLLLNTPKLDDAYVDFARAGFLARVKERQRLSMRMDVFRLIFQKSFLACMTVIVPGQKDPLRFMHEILRRDNSNWVACDDLDMQLDQKELAEELQERFGRLNKDEELLAILTTYREEGDYLKQAPFTLVLQAATDCFLAMNAASNNALSYDSDTEFGQSVDWQHVVTSLRGSVCPDWYNDTMISEFLAGVIADESPDKRRRYVVYKHSLEQLGVRTWNILREAKKKLYSWSGGADSEMDAWQVRLADKWSQQWRLDFQLYLELTDINIFRLWSDKSRRLAADIRIPGWILQGKQSSG</sequence>
<organism evidence="1 2">
    <name type="scientific">Coccomyxa viridis</name>
    <dbReference type="NCBI Taxonomy" id="1274662"/>
    <lineage>
        <taxon>Eukaryota</taxon>
        <taxon>Viridiplantae</taxon>
        <taxon>Chlorophyta</taxon>
        <taxon>core chlorophytes</taxon>
        <taxon>Trebouxiophyceae</taxon>
        <taxon>Trebouxiophyceae incertae sedis</taxon>
        <taxon>Coccomyxaceae</taxon>
        <taxon>Coccomyxa</taxon>
    </lineage>
</organism>
<gene>
    <name evidence="1" type="ORF">CVIRNUC_003494</name>
</gene>
<accession>A0AAV1I331</accession>
<name>A0AAV1I331_9CHLO</name>
<dbReference type="AlphaFoldDB" id="A0AAV1I331"/>
<evidence type="ECO:0000313" key="2">
    <source>
        <dbReference type="Proteomes" id="UP001314263"/>
    </source>
</evidence>
<protein>
    <submittedName>
        <fullName evidence="1">Uncharacterized protein</fullName>
    </submittedName>
</protein>
<comment type="caution">
    <text evidence="1">The sequence shown here is derived from an EMBL/GenBank/DDBJ whole genome shotgun (WGS) entry which is preliminary data.</text>
</comment>